<dbReference type="EC" id="3.6.3.-" evidence="2"/>
<organism evidence="2 3">
    <name type="scientific">Dehalogenimonas formicexedens</name>
    <dbReference type="NCBI Taxonomy" id="1839801"/>
    <lineage>
        <taxon>Bacteria</taxon>
        <taxon>Bacillati</taxon>
        <taxon>Chloroflexota</taxon>
        <taxon>Dehalococcoidia</taxon>
        <taxon>Dehalococcoidales</taxon>
        <taxon>Dehalococcoidaceae</taxon>
        <taxon>Dehalogenimonas</taxon>
    </lineage>
</organism>
<dbReference type="InterPro" id="IPR003593">
    <property type="entry name" value="AAA+_ATPase"/>
</dbReference>
<dbReference type="EMBL" id="CP018258">
    <property type="protein sequence ID" value="APV45131.1"/>
    <property type="molecule type" value="Genomic_DNA"/>
</dbReference>
<dbReference type="OrthoDB" id="9808397at2"/>
<gene>
    <name evidence="2" type="primary">moxR</name>
    <name evidence="2" type="ORF">Dform_01812</name>
</gene>
<proteinExistence type="predicted"/>
<dbReference type="InterPro" id="IPR041628">
    <property type="entry name" value="ChlI/MoxR_AAA_lid"/>
</dbReference>
<dbReference type="InterPro" id="IPR011703">
    <property type="entry name" value="ATPase_AAA-3"/>
</dbReference>
<keyword evidence="2" id="KW-0378">Hydrolase</keyword>
<dbReference type="InterPro" id="IPR027417">
    <property type="entry name" value="P-loop_NTPase"/>
</dbReference>
<dbReference type="Proteomes" id="UP000185934">
    <property type="component" value="Chromosome"/>
</dbReference>
<dbReference type="PANTHER" id="PTHR42759">
    <property type="entry name" value="MOXR FAMILY PROTEIN"/>
    <property type="match status" value="1"/>
</dbReference>
<protein>
    <submittedName>
        <fullName evidence="2">MoxR-like ATPase</fullName>
        <ecNumber evidence="2">3.6.3.-</ecNumber>
    </submittedName>
</protein>
<dbReference type="InterPro" id="IPR050764">
    <property type="entry name" value="CbbQ/NirQ/NorQ/GpvN"/>
</dbReference>
<dbReference type="RefSeq" id="WP_076004713.1">
    <property type="nucleotide sequence ID" value="NZ_CP018258.1"/>
</dbReference>
<dbReference type="AlphaFoldDB" id="A0A1P8F9I4"/>
<accession>A0A1P8F9I4</accession>
<name>A0A1P8F9I4_9CHLR</name>
<dbReference type="CDD" id="cd00009">
    <property type="entry name" value="AAA"/>
    <property type="match status" value="1"/>
</dbReference>
<dbReference type="Gene3D" id="3.40.50.300">
    <property type="entry name" value="P-loop containing nucleotide triphosphate hydrolases"/>
    <property type="match status" value="1"/>
</dbReference>
<reference evidence="3" key="1">
    <citation type="submission" date="2016-11" db="EMBL/GenBank/DDBJ databases">
        <title>Dehalogenimonas formicexedens sp. nov., a chlorinated alkane respiring bacterium isolated from contaminated groundwater.</title>
        <authorList>
            <person name="Key T.A."/>
            <person name="Bowman K.S."/>
            <person name="Lee I."/>
            <person name="Chun J."/>
            <person name="Albuquerque L."/>
            <person name="da Costa M.S."/>
            <person name="Rainey F.A."/>
            <person name="Moe W.M."/>
        </authorList>
    </citation>
    <scope>NUCLEOTIDE SEQUENCE [LARGE SCALE GENOMIC DNA]</scope>
    <source>
        <strain evidence="3">NSZ-14</strain>
    </source>
</reference>
<dbReference type="KEGG" id="dfo:Dform_01812"/>
<evidence type="ECO:0000313" key="2">
    <source>
        <dbReference type="EMBL" id="APV45131.1"/>
    </source>
</evidence>
<dbReference type="SUPFAM" id="SSF52540">
    <property type="entry name" value="P-loop containing nucleoside triphosphate hydrolases"/>
    <property type="match status" value="1"/>
</dbReference>
<feature type="domain" description="AAA+ ATPase" evidence="1">
    <location>
        <begin position="36"/>
        <end position="176"/>
    </location>
</feature>
<dbReference type="SMART" id="SM00382">
    <property type="entry name" value="AAA"/>
    <property type="match status" value="1"/>
</dbReference>
<dbReference type="GO" id="GO:0005524">
    <property type="term" value="F:ATP binding"/>
    <property type="evidence" value="ECO:0007669"/>
    <property type="project" value="InterPro"/>
</dbReference>
<dbReference type="Pfam" id="PF07726">
    <property type="entry name" value="AAA_3"/>
    <property type="match status" value="1"/>
</dbReference>
<dbReference type="PANTHER" id="PTHR42759:SF5">
    <property type="entry name" value="METHANOL DEHYDROGENASE REGULATOR"/>
    <property type="match status" value="1"/>
</dbReference>
<evidence type="ECO:0000313" key="3">
    <source>
        <dbReference type="Proteomes" id="UP000185934"/>
    </source>
</evidence>
<dbReference type="Pfam" id="PF17863">
    <property type="entry name" value="AAA_lid_2"/>
    <property type="match status" value="1"/>
</dbReference>
<dbReference type="PIRSF" id="PIRSF002849">
    <property type="entry name" value="AAA_ATPase_chaperone_MoxR_prd"/>
    <property type="match status" value="1"/>
</dbReference>
<dbReference type="Gene3D" id="1.10.8.80">
    <property type="entry name" value="Magnesium chelatase subunit I, C-Terminal domain"/>
    <property type="match status" value="1"/>
</dbReference>
<sequence length="311" mass="34514">MSRESTEIIRRINGGLDQLVLYRNDIKRLLIIALISRGHLLIEGLPGTAKTLLAHTFAHLLGGDFKRIQATSDMLPADITGFYLYHPGKEEEFKPGPIFANVVMVDELNRLSPRTQSALLEAMQEHQVTVEGHTHPLPAPFTVVASQVPYGGPGTTALPDVQADRFLLRAWSGYPDAAEEDEVLKNIDRISESHARPVVNNDEVLSLHREMTGVTVSDAVRGYIIDIIGRVRRHGDVQTAPSTRGSIALMHACRSLALMSERDYVIPDDIKELAIPALHHRIHLKPEAEADGQTPERIIREILDETPVPRV</sequence>
<evidence type="ECO:0000259" key="1">
    <source>
        <dbReference type="SMART" id="SM00382"/>
    </source>
</evidence>
<dbReference type="STRING" id="1839801.Dform_01812"/>
<keyword evidence="3" id="KW-1185">Reference proteome</keyword>
<dbReference type="GO" id="GO:0016887">
    <property type="term" value="F:ATP hydrolysis activity"/>
    <property type="evidence" value="ECO:0007669"/>
    <property type="project" value="InterPro"/>
</dbReference>